<dbReference type="PROSITE" id="PS50862">
    <property type="entry name" value="AA_TRNA_LIGASE_II"/>
    <property type="match status" value="1"/>
</dbReference>
<evidence type="ECO:0000256" key="7">
    <source>
        <dbReference type="HAMAP-Rule" id="MF_00044"/>
    </source>
</evidence>
<feature type="binding site" evidence="7">
    <location>
        <begin position="221"/>
        <end position="223"/>
    </location>
    <ligand>
        <name>ATP</name>
        <dbReference type="ChEBI" id="CHEBI:30616"/>
    </ligand>
</feature>
<keyword evidence="4 7" id="KW-0067">ATP-binding</keyword>
<gene>
    <name evidence="7 9" type="primary">aspS</name>
    <name evidence="9" type="ORF">PhaeoP66_00905</name>
</gene>
<dbReference type="Gene3D" id="2.40.50.140">
    <property type="entry name" value="Nucleic acid-binding proteins"/>
    <property type="match status" value="1"/>
</dbReference>
<comment type="function">
    <text evidence="7">Aspartyl-tRNA synthetase with relaxed tRNA specificity since it is able to aspartylate not only its cognate tRNA(Asp) but also tRNA(Asn). Reaction proceeds in two steps: L-aspartate is first activated by ATP to form Asp-AMP and then transferred to the acceptor end of tRNA(Asp/Asn).</text>
</comment>
<dbReference type="InterPro" id="IPR012340">
    <property type="entry name" value="NA-bd_OB-fold"/>
</dbReference>
<evidence type="ECO:0000256" key="1">
    <source>
        <dbReference type="ARBA" id="ARBA00006303"/>
    </source>
</evidence>
<name>A0ABM6RBI0_9RHOB</name>
<dbReference type="PANTHER" id="PTHR22594:SF5">
    <property type="entry name" value="ASPARTATE--TRNA LIGASE, MITOCHONDRIAL"/>
    <property type="match status" value="1"/>
</dbReference>
<dbReference type="InterPro" id="IPR004365">
    <property type="entry name" value="NA-bd_OB_tRNA"/>
</dbReference>
<keyword evidence="3 7" id="KW-0547">Nucleotide-binding</keyword>
<dbReference type="InterPro" id="IPR047090">
    <property type="entry name" value="AspRS_core"/>
</dbReference>
<evidence type="ECO:0000313" key="10">
    <source>
        <dbReference type="Proteomes" id="UP000236536"/>
    </source>
</evidence>
<dbReference type="Gene3D" id="3.30.930.10">
    <property type="entry name" value="Bira Bifunctional Protein, Domain 2"/>
    <property type="match status" value="1"/>
</dbReference>
<keyword evidence="6 7" id="KW-0030">Aminoacyl-tRNA synthetase</keyword>
<evidence type="ECO:0000313" key="9">
    <source>
        <dbReference type="EMBL" id="AUQ93709.1"/>
    </source>
</evidence>
<feature type="binding site" evidence="7">
    <location>
        <position position="175"/>
    </location>
    <ligand>
        <name>L-aspartate</name>
        <dbReference type="ChEBI" id="CHEBI:29991"/>
    </ligand>
</feature>
<dbReference type="GO" id="GO:0004815">
    <property type="term" value="F:aspartate-tRNA ligase activity"/>
    <property type="evidence" value="ECO:0007669"/>
    <property type="project" value="UniProtKB-EC"/>
</dbReference>
<dbReference type="InterPro" id="IPR029351">
    <property type="entry name" value="GAD_dom"/>
</dbReference>
<organism evidence="9 10">
    <name type="scientific">Phaeobacter inhibens</name>
    <dbReference type="NCBI Taxonomy" id="221822"/>
    <lineage>
        <taxon>Bacteria</taxon>
        <taxon>Pseudomonadati</taxon>
        <taxon>Pseudomonadota</taxon>
        <taxon>Alphaproteobacteria</taxon>
        <taxon>Rhodobacterales</taxon>
        <taxon>Roseobacteraceae</taxon>
        <taxon>Phaeobacter</taxon>
    </lineage>
</organism>
<dbReference type="Pfam" id="PF02938">
    <property type="entry name" value="GAD"/>
    <property type="match status" value="1"/>
</dbReference>
<feature type="binding site" evidence="7">
    <location>
        <position position="453"/>
    </location>
    <ligand>
        <name>L-aspartate</name>
        <dbReference type="ChEBI" id="CHEBI:29991"/>
    </ligand>
</feature>
<evidence type="ECO:0000256" key="4">
    <source>
        <dbReference type="ARBA" id="ARBA00022840"/>
    </source>
</evidence>
<evidence type="ECO:0000256" key="3">
    <source>
        <dbReference type="ARBA" id="ARBA00022741"/>
    </source>
</evidence>
<dbReference type="InterPro" id="IPR006195">
    <property type="entry name" value="aa-tRNA-synth_II"/>
</dbReference>
<dbReference type="NCBIfam" id="NF001750">
    <property type="entry name" value="PRK00476.1"/>
    <property type="match status" value="1"/>
</dbReference>
<comment type="similarity">
    <text evidence="1 7">Belongs to the class-II aminoacyl-tRNA synthetase family. Type 1 subfamily.</text>
</comment>
<dbReference type="InterPro" id="IPR047089">
    <property type="entry name" value="Asp-tRNA-ligase_1_N"/>
</dbReference>
<dbReference type="EC" id="6.1.1.23" evidence="7"/>
<dbReference type="NCBIfam" id="TIGR00459">
    <property type="entry name" value="aspS_bact"/>
    <property type="match status" value="1"/>
</dbReference>
<feature type="site" description="Important for tRNA non-discrimination" evidence="7">
    <location>
        <position position="33"/>
    </location>
</feature>
<accession>A0ABM6RBI0</accession>
<comment type="subcellular location">
    <subcellularLocation>
        <location evidence="7">Cytoplasm</location>
    </subcellularLocation>
</comment>
<dbReference type="InterPro" id="IPR045864">
    <property type="entry name" value="aa-tRNA-synth_II/BPL/LPL"/>
</dbReference>
<dbReference type="InterPro" id="IPR004524">
    <property type="entry name" value="Asp-tRNA-ligase_1"/>
</dbReference>
<dbReference type="InterPro" id="IPR004364">
    <property type="entry name" value="Aa-tRNA-synt_II"/>
</dbReference>
<proteinExistence type="inferred from homology"/>
<reference evidence="9 10" key="1">
    <citation type="journal article" date="2017" name="Genome Biol. Evol.">
        <title>Trajectories and Drivers of Genome Evolution in Surface-Associated Marine Phaeobacter.</title>
        <authorList>
            <person name="Freese H.M."/>
            <person name="Sikorski J."/>
            <person name="Bunk B."/>
            <person name="Scheuner C."/>
            <person name="Meier-Kolthoff J.P."/>
            <person name="Sproer C."/>
            <person name="Gram L."/>
            <person name="Overmann J."/>
        </authorList>
    </citation>
    <scope>NUCLEOTIDE SEQUENCE [LARGE SCALE GENOMIC DNA]</scope>
    <source>
        <strain evidence="9 10">P66</strain>
    </source>
</reference>
<reference evidence="9 10" key="2">
    <citation type="journal article" date="2017" name="Int. J. Syst. Evol. Microbiol.">
        <title>Adaptation of Surface-Associated Bacteria to the Open Ocean: A Genomically Distinct Subpopulation of Phaeobacter gallaeciensis Colonizes Pacific Mesozooplankton.</title>
        <authorList>
            <person name="Freese H.M."/>
            <person name="Methner A."/>
            <person name="Overmann J."/>
        </authorList>
    </citation>
    <scope>NUCLEOTIDE SEQUENCE [LARGE SCALE GENOMIC DNA]</scope>
    <source>
        <strain evidence="9 10">P66</strain>
    </source>
</reference>
<keyword evidence="5 7" id="KW-0648">Protein biosynthesis</keyword>
<comment type="catalytic activity">
    <reaction evidence="7">
        <text>tRNA(Asx) + L-aspartate + ATP = L-aspartyl-tRNA(Asx) + AMP + diphosphate</text>
        <dbReference type="Rhea" id="RHEA:18349"/>
        <dbReference type="Rhea" id="RHEA-COMP:9710"/>
        <dbReference type="Rhea" id="RHEA-COMP:9711"/>
        <dbReference type="ChEBI" id="CHEBI:29991"/>
        <dbReference type="ChEBI" id="CHEBI:30616"/>
        <dbReference type="ChEBI" id="CHEBI:33019"/>
        <dbReference type="ChEBI" id="CHEBI:78442"/>
        <dbReference type="ChEBI" id="CHEBI:78516"/>
        <dbReference type="ChEBI" id="CHEBI:456215"/>
        <dbReference type="EC" id="6.1.1.23"/>
    </reaction>
</comment>
<feature type="binding site" evidence="7">
    <location>
        <begin position="538"/>
        <end position="541"/>
    </location>
    <ligand>
        <name>ATP</name>
        <dbReference type="ChEBI" id="CHEBI:30616"/>
    </ligand>
</feature>
<dbReference type="PANTHER" id="PTHR22594">
    <property type="entry name" value="ASPARTYL/LYSYL-TRNA SYNTHETASE"/>
    <property type="match status" value="1"/>
</dbReference>
<dbReference type="Pfam" id="PF01336">
    <property type="entry name" value="tRNA_anti-codon"/>
    <property type="match status" value="1"/>
</dbReference>
<protein>
    <recommendedName>
        <fullName evidence="7">Aspartate--tRNA(Asp/Asn) ligase</fullName>
        <ecNumber evidence="7">6.1.1.23</ecNumber>
    </recommendedName>
    <alternativeName>
        <fullName evidence="7">Aspartyl-tRNA synthetase</fullName>
        <shortName evidence="7">AspRS</shortName>
    </alternativeName>
    <alternativeName>
        <fullName evidence="7">Non-discriminating aspartyl-tRNA synthetase</fullName>
        <shortName evidence="7">ND-AspRS</shortName>
    </alternativeName>
</protein>
<dbReference type="HAMAP" id="MF_00044">
    <property type="entry name" value="Asp_tRNA_synth_type1"/>
    <property type="match status" value="1"/>
</dbReference>
<sequence length="592" mass="67193">MHDYRSHTCAELNKSNVGETVRLSGWVHRVRDHGGLLFIDLRDHYGVTQVMADPDSPVFAEIEKVRSEWCIRIDGNVKARDESLVNDKIPTGEIEVFIRDIEVLGKSEELPLMVFGEQEYPEETRLRYRYLDLRREKMQKNMLLRSNMIQSIRRRMWDKGFNEYQTPIITASSPEGARDFLVPSRLHPGKFYALPQAPQQFKQLMMVSGFDKYFQIAPCFRDEDPRADRSPTDFYQLDLEMSFVTQQDVFDTIQPVMQGVFEEFGKGRKVDSEWPQISYKDAAKWYGTDKPDLRNPIKMQDCSEHFRGSGFAIFANLLENEGTEIRAIPAPKGGSRKFCDRMNKFAQGEGLPGMGYIFWRDQGEGMEAAGPLAKNIGPERTEAIRQQLGLGVGDAAFFLGGKPKAFESVAGRARTVIGEELGLTDKDRFAFCWIVDFPIYEKDEETGKIDFEHNPFSMPQGGMDALLSDPLAVKGYQYDLACNGYELVSGAIRNHKPEIMFKAFEIAGYGKEEVEKRFGGMVNAFQYGAPPHGGCAAGIDRMVMLLADEANIREVIMFPMNQRAEDLMMAAPSEPMSDQLMELGLRVIPQDQ</sequence>
<evidence type="ECO:0000259" key="8">
    <source>
        <dbReference type="PROSITE" id="PS50862"/>
    </source>
</evidence>
<dbReference type="SUPFAM" id="SSF55261">
    <property type="entry name" value="GAD domain-like"/>
    <property type="match status" value="1"/>
</dbReference>
<dbReference type="InterPro" id="IPR004115">
    <property type="entry name" value="GAD-like_sf"/>
</dbReference>
<feature type="domain" description="Aminoacyl-transfer RNA synthetases class-II family profile" evidence="8">
    <location>
        <begin position="144"/>
        <end position="559"/>
    </location>
</feature>
<dbReference type="InterPro" id="IPR002312">
    <property type="entry name" value="Asp/Asn-tRNA-synth_IIb"/>
</dbReference>
<keyword evidence="7" id="KW-0963">Cytoplasm</keyword>
<dbReference type="CDD" id="cd00777">
    <property type="entry name" value="AspRS_core"/>
    <property type="match status" value="1"/>
</dbReference>
<dbReference type="CDD" id="cd04317">
    <property type="entry name" value="EcAspRS_like_N"/>
    <property type="match status" value="1"/>
</dbReference>
<dbReference type="SUPFAM" id="SSF55681">
    <property type="entry name" value="Class II aaRS and biotin synthetases"/>
    <property type="match status" value="1"/>
</dbReference>
<dbReference type="SUPFAM" id="SSF50249">
    <property type="entry name" value="Nucleic acid-binding proteins"/>
    <property type="match status" value="1"/>
</dbReference>
<keyword evidence="2 7" id="KW-0436">Ligase</keyword>
<dbReference type="Pfam" id="PF00152">
    <property type="entry name" value="tRNA-synt_2"/>
    <property type="match status" value="1"/>
</dbReference>
<evidence type="ECO:0000256" key="2">
    <source>
        <dbReference type="ARBA" id="ARBA00022598"/>
    </source>
</evidence>
<comment type="subunit">
    <text evidence="7">Homodimer.</text>
</comment>
<comment type="caution">
    <text evidence="7">Lacks conserved residue(s) required for the propagation of feature annotation.</text>
</comment>
<feature type="binding site" evidence="7">
    <location>
        <position position="221"/>
    </location>
    <ligand>
        <name>L-aspartate</name>
        <dbReference type="ChEBI" id="CHEBI:29991"/>
    </ligand>
</feature>
<dbReference type="EMBL" id="CP010705">
    <property type="protein sequence ID" value="AUQ93709.1"/>
    <property type="molecule type" value="Genomic_DNA"/>
</dbReference>
<feature type="binding site" evidence="7">
    <location>
        <position position="486"/>
    </location>
    <ligand>
        <name>ATP</name>
        <dbReference type="ChEBI" id="CHEBI:30616"/>
    </ligand>
</feature>
<dbReference type="RefSeq" id="WP_027246805.1">
    <property type="nucleotide sequence ID" value="NZ_CANLFJ010000005.1"/>
</dbReference>
<evidence type="ECO:0000256" key="5">
    <source>
        <dbReference type="ARBA" id="ARBA00022917"/>
    </source>
</evidence>
<feature type="region of interest" description="Aspartate" evidence="7">
    <location>
        <begin position="199"/>
        <end position="202"/>
    </location>
</feature>
<keyword evidence="10" id="KW-1185">Reference proteome</keyword>
<evidence type="ECO:0000256" key="6">
    <source>
        <dbReference type="ARBA" id="ARBA00023146"/>
    </source>
</evidence>
<dbReference type="Gene3D" id="3.30.1360.30">
    <property type="entry name" value="GAD-like domain"/>
    <property type="match status" value="1"/>
</dbReference>
<feature type="binding site" evidence="7">
    <location>
        <position position="493"/>
    </location>
    <ligand>
        <name>L-aspartate</name>
        <dbReference type="ChEBI" id="CHEBI:29991"/>
    </ligand>
</feature>
<dbReference type="PRINTS" id="PR01042">
    <property type="entry name" value="TRNASYNTHASP"/>
</dbReference>
<dbReference type="Proteomes" id="UP000236536">
    <property type="component" value="Chromosome"/>
</dbReference>